<organism evidence="16 17">
    <name type="scientific">Lactiplantibacillus dongliensis</name>
    <dbReference type="NCBI Taxonomy" id="2559919"/>
    <lineage>
        <taxon>Bacteria</taxon>
        <taxon>Bacillati</taxon>
        <taxon>Bacillota</taxon>
        <taxon>Bacilli</taxon>
        <taxon>Lactobacillales</taxon>
        <taxon>Lactobacillaceae</taxon>
        <taxon>Lactiplantibacillus</taxon>
    </lineage>
</organism>
<comment type="caution">
    <text evidence="16">The sequence shown here is derived from an EMBL/GenBank/DDBJ whole genome shotgun (WGS) entry which is preliminary data.</text>
</comment>
<keyword evidence="7" id="KW-0677">Repeat</keyword>
<dbReference type="EMBL" id="JBHSSD010000061">
    <property type="protein sequence ID" value="MFC6165913.1"/>
    <property type="molecule type" value="Genomic_DNA"/>
</dbReference>
<evidence type="ECO:0000313" key="16">
    <source>
        <dbReference type="EMBL" id="MFC6165913.1"/>
    </source>
</evidence>
<dbReference type="InterPro" id="IPR005479">
    <property type="entry name" value="CPAse_ATP-bd"/>
</dbReference>
<dbReference type="Pfam" id="PF02787">
    <property type="entry name" value="CPSase_L_D3"/>
    <property type="match status" value="1"/>
</dbReference>
<keyword evidence="6" id="KW-0028">Amino-acid biosynthesis</keyword>
<comment type="cofactor">
    <cofactor evidence="1">
        <name>Mn(2+)</name>
        <dbReference type="ChEBI" id="CHEBI:29035"/>
    </cofactor>
</comment>
<dbReference type="PANTHER" id="PTHR11405:SF53">
    <property type="entry name" value="CARBAMOYL-PHOSPHATE SYNTHASE [AMMONIA], MITOCHONDRIAL"/>
    <property type="match status" value="1"/>
</dbReference>
<evidence type="ECO:0000256" key="13">
    <source>
        <dbReference type="ARBA" id="ARBA00047359"/>
    </source>
</evidence>
<dbReference type="Pfam" id="PF25596">
    <property type="entry name" value="CPSase_L_D1"/>
    <property type="match status" value="2"/>
</dbReference>
<keyword evidence="8 14" id="KW-0547">Nucleotide-binding</keyword>
<dbReference type="InterPro" id="IPR006275">
    <property type="entry name" value="CPSase_lsu"/>
</dbReference>
<dbReference type="Gene3D" id="3.40.50.20">
    <property type="match status" value="2"/>
</dbReference>
<dbReference type="SUPFAM" id="SSF52440">
    <property type="entry name" value="PreATP-grasp domain"/>
    <property type="match status" value="2"/>
</dbReference>
<dbReference type="NCBIfam" id="NF009455">
    <property type="entry name" value="PRK12815.1"/>
    <property type="match status" value="1"/>
</dbReference>
<dbReference type="GO" id="GO:0004088">
    <property type="term" value="F:carbamoyl-phosphate synthase (glutamine-hydrolyzing) activity"/>
    <property type="evidence" value="ECO:0007669"/>
    <property type="project" value="UniProtKB-EC"/>
</dbReference>
<dbReference type="PANTHER" id="PTHR11405">
    <property type="entry name" value="CARBAMOYLTRANSFERASE FAMILY MEMBER"/>
    <property type="match status" value="1"/>
</dbReference>
<name>A0ABW1R7Q3_9LACO</name>
<dbReference type="EC" id="6.3.4.16" evidence="12"/>
<dbReference type="NCBIfam" id="TIGR01369">
    <property type="entry name" value="CPSaseII_lrg"/>
    <property type="match status" value="1"/>
</dbReference>
<evidence type="ECO:0000256" key="2">
    <source>
        <dbReference type="ARBA" id="ARBA00001946"/>
    </source>
</evidence>
<feature type="domain" description="ATP-grasp" evidence="15">
    <location>
        <begin position="669"/>
        <end position="858"/>
    </location>
</feature>
<comment type="catalytic activity">
    <reaction evidence="13">
        <text>hydrogencarbonate + NH4(+) + 2 ATP = carbamoyl phosphate + 2 ADP + phosphate + 2 H(+)</text>
        <dbReference type="Rhea" id="RHEA:18029"/>
        <dbReference type="ChEBI" id="CHEBI:15378"/>
        <dbReference type="ChEBI" id="CHEBI:17544"/>
        <dbReference type="ChEBI" id="CHEBI:28938"/>
        <dbReference type="ChEBI" id="CHEBI:30616"/>
        <dbReference type="ChEBI" id="CHEBI:43474"/>
        <dbReference type="ChEBI" id="CHEBI:58228"/>
        <dbReference type="ChEBI" id="CHEBI:456216"/>
        <dbReference type="EC" id="6.3.4.16"/>
    </reaction>
</comment>
<dbReference type="SUPFAM" id="SSF56059">
    <property type="entry name" value="Glutathione synthetase ATP-binding domain-like"/>
    <property type="match status" value="2"/>
</dbReference>
<keyword evidence="9 14" id="KW-0067">ATP-binding</keyword>
<evidence type="ECO:0000256" key="9">
    <source>
        <dbReference type="ARBA" id="ARBA00022840"/>
    </source>
</evidence>
<dbReference type="InterPro" id="IPR058047">
    <property type="entry name" value="CPSase_preATP-grasp"/>
</dbReference>
<keyword evidence="4" id="KW-0055">Arginine biosynthesis</keyword>
<evidence type="ECO:0000256" key="3">
    <source>
        <dbReference type="ARBA" id="ARBA00009799"/>
    </source>
</evidence>
<dbReference type="InterPro" id="IPR005483">
    <property type="entry name" value="CPSase_dom"/>
</dbReference>
<accession>A0ABW1R7Q3</accession>
<feature type="domain" description="ATP-grasp" evidence="15">
    <location>
        <begin position="133"/>
        <end position="327"/>
    </location>
</feature>
<dbReference type="InterPro" id="IPR016185">
    <property type="entry name" value="PreATP-grasp_dom_sf"/>
</dbReference>
<comment type="cofactor">
    <cofactor evidence="2">
        <name>Mg(2+)</name>
        <dbReference type="ChEBI" id="CHEBI:18420"/>
    </cofactor>
</comment>
<protein>
    <recommendedName>
        <fullName evidence="12">carbamoyl-phosphate synthase (ammonia)</fullName>
        <ecNumber evidence="12">6.3.4.16</ecNumber>
    </recommendedName>
</protein>
<comment type="similarity">
    <text evidence="3">Belongs to the CarB family.</text>
</comment>
<reference evidence="17" key="1">
    <citation type="journal article" date="2019" name="Int. J. Syst. Evol. Microbiol.">
        <title>The Global Catalogue of Microorganisms (GCM) 10K type strain sequencing project: providing services to taxonomists for standard genome sequencing and annotation.</title>
        <authorList>
            <consortium name="The Broad Institute Genomics Platform"/>
            <consortium name="The Broad Institute Genome Sequencing Center for Infectious Disease"/>
            <person name="Wu L."/>
            <person name="Ma J."/>
        </authorList>
    </citation>
    <scope>NUCLEOTIDE SEQUENCE [LARGE SCALE GENOMIC DNA]</scope>
    <source>
        <strain evidence="17">CCM 8932</strain>
    </source>
</reference>
<dbReference type="PROSITE" id="PS00867">
    <property type="entry name" value="CPSASE_2"/>
    <property type="match status" value="1"/>
</dbReference>
<dbReference type="PRINTS" id="PR00098">
    <property type="entry name" value="CPSASE"/>
</dbReference>
<evidence type="ECO:0000259" key="15">
    <source>
        <dbReference type="PROSITE" id="PS50975"/>
    </source>
</evidence>
<dbReference type="InterPro" id="IPR036897">
    <property type="entry name" value="CarbamoylP_synth_lsu_oligo_sf"/>
</dbReference>
<dbReference type="Proteomes" id="UP001596253">
    <property type="component" value="Unassembled WGS sequence"/>
</dbReference>
<dbReference type="Gene3D" id="3.30.470.20">
    <property type="entry name" value="ATP-grasp fold, B domain"/>
    <property type="match status" value="2"/>
</dbReference>
<keyword evidence="10" id="KW-0665">Pyrimidine biosynthesis</keyword>
<dbReference type="Pfam" id="PF02786">
    <property type="entry name" value="CPSase_L_D2"/>
    <property type="match status" value="2"/>
</dbReference>
<evidence type="ECO:0000256" key="5">
    <source>
        <dbReference type="ARBA" id="ARBA00022598"/>
    </source>
</evidence>
<proteinExistence type="inferred from homology"/>
<dbReference type="NCBIfam" id="NF003671">
    <property type="entry name" value="PRK05294.1"/>
    <property type="match status" value="1"/>
</dbReference>
<dbReference type="InterPro" id="IPR013815">
    <property type="entry name" value="ATP_grasp_subdomain_1"/>
</dbReference>
<sequence length="1021" mass="108377">MPKNLTIHRIAVIGSGPIKIGQAAEFDYAGTQACLALKAAGYHVILINSNPATIMTDHTTADEVFIQPLTLASVTKVLTQSHPDALLPTLGGQTGLNLAMALDQAGVLAQLHIQLLGTSLKTINQAEDRAAFKALMTKLHQPVPASTTVHHVASALTFATEIGYPVIVRPAFTLGGSGGGIATNPHDLRQILQRGLTRSPVNECLIEQSIAGYKEIEFEVMRDNSGAKIIVCSMENFDPVGIHTGDSIVYAPVQTLTDTEYQTLRQAVLTIVDALDIKGGCNVQLAQDPHSAQYQVIEVNPRVSRSSALASKATGYPIAKIAAEIAIGLNLAEIKNPITQTTYAAFEPALDYVVAKLPRFAFDKFPTADAHLGTQMKATGEVMAIGTTLEEATLKAIASLETDPTVQTTLVPKQPVTTAQLSAELTTPTDQRLFYLFAALQQGWPLAKLADLTEITPFFLSKLQHIIGLTQQLAASPTPQQLLTAKKYGLSTATMAHYSQLSVAQVTALTAAVPLVYKMVDTCAGEFASATPYFYSTAFGTTTESQPLGHSILVLGAGPIRIGQGIEFDYTTVHCVKAIQQAGYQAIVVNNNPETVSTDFSSSDKLYFEPLTLERLMPIIQLEQPVGVIIQFGGQTAVNLANQLADAGVTILGTSVDTIDMTENRQAFATLLAQQQIAQATGTTVTTLAAAKVAALKIGYPLLVRPSFVLGGRAMAIVHHAAELTPVVKAAVAAGHGAPILMDHYLAGIECEVDILSDGSHVCIPGIMEHVESAGIHSGDSIAIYPPQRLSATKQAKIISIATKLGQALHCVGMMNIQFVVTDDVYVIDVNPRASRTVPFMSKVTHLPLAQLATKLILGATLANLDLPTGQYPLTGQVAVKAPVFSFNKLPQLPTKLSPEMKSTGETMGLGATLNDAWHAALTDSYQLQNWQPQAGLITDVLTSQVPAVKAWLATLAIPITIATDLAQLPTDSPAAVLTLDKTSDAPLATWALNHAKPLLTALDTTKALVAINDLDPLVTD</sequence>
<dbReference type="Gene3D" id="3.30.1490.20">
    <property type="entry name" value="ATP-grasp fold, A domain"/>
    <property type="match status" value="2"/>
</dbReference>
<dbReference type="SUPFAM" id="SSF48108">
    <property type="entry name" value="Carbamoyl phosphate synthetase, large subunit connection domain"/>
    <property type="match status" value="1"/>
</dbReference>
<dbReference type="Gene3D" id="1.10.1030.10">
    <property type="entry name" value="Carbamoyl-phosphate synthetase, large subunit oligomerisation domain"/>
    <property type="match status" value="1"/>
</dbReference>
<keyword evidence="11" id="KW-0464">Manganese</keyword>
<evidence type="ECO:0000256" key="11">
    <source>
        <dbReference type="ARBA" id="ARBA00023211"/>
    </source>
</evidence>
<dbReference type="InterPro" id="IPR005480">
    <property type="entry name" value="CPSase_lsu_oligo"/>
</dbReference>
<keyword evidence="5 16" id="KW-0436">Ligase</keyword>
<evidence type="ECO:0000256" key="7">
    <source>
        <dbReference type="ARBA" id="ARBA00022737"/>
    </source>
</evidence>
<evidence type="ECO:0000256" key="6">
    <source>
        <dbReference type="ARBA" id="ARBA00022605"/>
    </source>
</evidence>
<dbReference type="RefSeq" id="WP_137639632.1">
    <property type="nucleotide sequence ID" value="NZ_BJDK01000008.1"/>
</dbReference>
<evidence type="ECO:0000256" key="10">
    <source>
        <dbReference type="ARBA" id="ARBA00022975"/>
    </source>
</evidence>
<dbReference type="PROSITE" id="PS50975">
    <property type="entry name" value="ATP_GRASP"/>
    <property type="match status" value="2"/>
</dbReference>
<evidence type="ECO:0000256" key="14">
    <source>
        <dbReference type="PROSITE-ProRule" id="PRU00409"/>
    </source>
</evidence>
<evidence type="ECO:0000256" key="1">
    <source>
        <dbReference type="ARBA" id="ARBA00001936"/>
    </source>
</evidence>
<evidence type="ECO:0000256" key="8">
    <source>
        <dbReference type="ARBA" id="ARBA00022741"/>
    </source>
</evidence>
<evidence type="ECO:0000256" key="4">
    <source>
        <dbReference type="ARBA" id="ARBA00022571"/>
    </source>
</evidence>
<gene>
    <name evidence="16" type="primary">carB</name>
    <name evidence="16" type="ORF">ACFP3T_14710</name>
</gene>
<evidence type="ECO:0000256" key="12">
    <source>
        <dbReference type="ARBA" id="ARBA00044063"/>
    </source>
</evidence>
<dbReference type="SMART" id="SM01096">
    <property type="entry name" value="CPSase_L_D3"/>
    <property type="match status" value="1"/>
</dbReference>
<evidence type="ECO:0000313" key="17">
    <source>
        <dbReference type="Proteomes" id="UP001596253"/>
    </source>
</evidence>
<dbReference type="InterPro" id="IPR011761">
    <property type="entry name" value="ATP-grasp"/>
</dbReference>
<dbReference type="PROSITE" id="PS00866">
    <property type="entry name" value="CPSASE_1"/>
    <property type="match status" value="2"/>
</dbReference>
<keyword evidence="17" id="KW-1185">Reference proteome</keyword>